<gene>
    <name evidence="16" type="ORF">SCF082_LOCUS40989</name>
</gene>
<comment type="caution">
    <text evidence="16">The sequence shown here is derived from an EMBL/GenBank/DDBJ whole genome shotgun (WGS) entry which is preliminary data.</text>
</comment>
<keyword evidence="9" id="KW-0479">Metal-binding</keyword>
<comment type="subcellular location">
    <subcellularLocation>
        <location evidence="3">Endomembrane system</location>
        <topology evidence="3">Multi-pass membrane protein</topology>
    </subcellularLocation>
</comment>
<feature type="domain" description="STT3/PglB/AglB core" evidence="15">
    <location>
        <begin position="82"/>
        <end position="139"/>
    </location>
</feature>
<evidence type="ECO:0000256" key="8">
    <source>
        <dbReference type="ARBA" id="ARBA00022692"/>
    </source>
</evidence>
<keyword evidence="8 14" id="KW-0812">Transmembrane</keyword>
<evidence type="ECO:0000256" key="4">
    <source>
        <dbReference type="ARBA" id="ARBA00004922"/>
    </source>
</evidence>
<evidence type="ECO:0000256" key="6">
    <source>
        <dbReference type="ARBA" id="ARBA00022676"/>
    </source>
</evidence>
<evidence type="ECO:0000256" key="14">
    <source>
        <dbReference type="SAM" id="Phobius"/>
    </source>
</evidence>
<dbReference type="InterPro" id="IPR048999">
    <property type="entry name" value="STT3-PglB_core"/>
</dbReference>
<keyword evidence="7" id="KW-0808">Transferase</keyword>
<dbReference type="Proteomes" id="UP001642464">
    <property type="component" value="Unassembled WGS sequence"/>
</dbReference>
<evidence type="ECO:0000256" key="11">
    <source>
        <dbReference type="ARBA" id="ARBA00022989"/>
    </source>
</evidence>
<evidence type="ECO:0000313" key="16">
    <source>
        <dbReference type="EMBL" id="CAK9086659.1"/>
    </source>
</evidence>
<organism evidence="16 17">
    <name type="scientific">Durusdinium trenchii</name>
    <dbReference type="NCBI Taxonomy" id="1381693"/>
    <lineage>
        <taxon>Eukaryota</taxon>
        <taxon>Sar</taxon>
        <taxon>Alveolata</taxon>
        <taxon>Dinophyceae</taxon>
        <taxon>Suessiales</taxon>
        <taxon>Symbiodiniaceae</taxon>
        <taxon>Durusdinium</taxon>
    </lineage>
</organism>
<comment type="cofactor">
    <cofactor evidence="1">
        <name>Mn(2+)</name>
        <dbReference type="ChEBI" id="CHEBI:29035"/>
    </cofactor>
</comment>
<dbReference type="InterPro" id="IPR003674">
    <property type="entry name" value="Oligo_trans_STT3"/>
</dbReference>
<evidence type="ECO:0000256" key="12">
    <source>
        <dbReference type="ARBA" id="ARBA00023136"/>
    </source>
</evidence>
<dbReference type="Pfam" id="PF21436">
    <property type="entry name" value="STT3-PglB_core"/>
    <property type="match status" value="1"/>
</dbReference>
<evidence type="ECO:0000256" key="7">
    <source>
        <dbReference type="ARBA" id="ARBA00022679"/>
    </source>
</evidence>
<evidence type="ECO:0000256" key="1">
    <source>
        <dbReference type="ARBA" id="ARBA00001936"/>
    </source>
</evidence>
<evidence type="ECO:0000256" key="13">
    <source>
        <dbReference type="ARBA" id="ARBA00023211"/>
    </source>
</evidence>
<evidence type="ECO:0000256" key="3">
    <source>
        <dbReference type="ARBA" id="ARBA00004127"/>
    </source>
</evidence>
<protein>
    <submittedName>
        <fullName evidence="16">Dolichyl-diphosphooligosaccharide--protein glycosyltransferase subunit STT3B (Oligosaccharyl transferase subunit STT3B) (STT3-B) (Protein STAUROSPORIN AND TEMPERATURE SENSITIVE 3-LIKE B)</fullName>
    </submittedName>
</protein>
<reference evidence="16 17" key="1">
    <citation type="submission" date="2024-02" db="EMBL/GenBank/DDBJ databases">
        <authorList>
            <person name="Chen Y."/>
            <person name="Shah S."/>
            <person name="Dougan E. K."/>
            <person name="Thang M."/>
            <person name="Chan C."/>
        </authorList>
    </citation>
    <scope>NUCLEOTIDE SEQUENCE [LARGE SCALE GENOMIC DNA]</scope>
</reference>
<evidence type="ECO:0000256" key="9">
    <source>
        <dbReference type="ARBA" id="ARBA00022723"/>
    </source>
</evidence>
<dbReference type="Gene3D" id="3.40.50.12610">
    <property type="match status" value="1"/>
</dbReference>
<keyword evidence="10" id="KW-0460">Magnesium</keyword>
<feature type="non-terminal residue" evidence="16">
    <location>
        <position position="1"/>
    </location>
</feature>
<evidence type="ECO:0000256" key="10">
    <source>
        <dbReference type="ARBA" id="ARBA00022842"/>
    </source>
</evidence>
<feature type="transmembrane region" description="Helical" evidence="14">
    <location>
        <begin position="7"/>
        <end position="29"/>
    </location>
</feature>
<keyword evidence="17" id="KW-1185">Reference proteome</keyword>
<keyword evidence="11 14" id="KW-1133">Transmembrane helix</keyword>
<evidence type="ECO:0000259" key="15">
    <source>
        <dbReference type="Pfam" id="PF21436"/>
    </source>
</evidence>
<comment type="pathway">
    <text evidence="4">Protein modification; protein glycosylation.</text>
</comment>
<dbReference type="PANTHER" id="PTHR13872:SF1">
    <property type="entry name" value="DOLICHYL-DIPHOSPHOOLIGOSACCHARIDE--PROTEIN GLYCOSYLTRANSFERASE SUBUNIT STT3B"/>
    <property type="match status" value="1"/>
</dbReference>
<keyword evidence="13" id="KW-0464">Manganese</keyword>
<sequence length="316" mass="35358">DNNHAMLVGRAIFSVLLLLYVVFLSPLSVKVPTFIQHCDQVARSLSNPQVVFMSRDKRTGQSFIVDDYLKGYQWIDENTPKDSRVMAWWDYGYQITGIAKRTSIADGNTWNHEHIATLGRTLTSSEKKAHNAIRHLADYVLVWAGGGGDDLAKSPHLARIGNSVFPDHCGDDDPKCNKFSFYSDYSPTPMMASSLLYKLCQHKVSPGVKVNEKLFKHVHTTKHGLMRVYQVMNVSQESKDWVADPKNRICDAPGSWYCVGQYPPALEKLIAKRRNFAQIEDFNKQGGKSALDSADSAGAAWKRAMTGQAGNQHHAD</sequence>
<dbReference type="EMBL" id="CAXAMM010039465">
    <property type="protein sequence ID" value="CAK9086659.1"/>
    <property type="molecule type" value="Genomic_DNA"/>
</dbReference>
<comment type="cofactor">
    <cofactor evidence="2">
        <name>Mg(2+)</name>
        <dbReference type="ChEBI" id="CHEBI:18420"/>
    </cofactor>
</comment>
<evidence type="ECO:0000256" key="5">
    <source>
        <dbReference type="ARBA" id="ARBA00010810"/>
    </source>
</evidence>
<name>A0ABP0QFC1_9DINO</name>
<keyword evidence="12 14" id="KW-0472">Membrane</keyword>
<evidence type="ECO:0000313" key="17">
    <source>
        <dbReference type="Proteomes" id="UP001642464"/>
    </source>
</evidence>
<proteinExistence type="inferred from homology"/>
<keyword evidence="6" id="KW-0328">Glycosyltransferase</keyword>
<evidence type="ECO:0000256" key="2">
    <source>
        <dbReference type="ARBA" id="ARBA00001946"/>
    </source>
</evidence>
<dbReference type="PANTHER" id="PTHR13872">
    <property type="entry name" value="DOLICHYL-DIPHOSPHOOLIGOSACCHARIDE--PROTEIN GLYCOSYLTRANSFERASE SUBUNIT"/>
    <property type="match status" value="1"/>
</dbReference>
<comment type="similarity">
    <text evidence="5">Belongs to the STT3 family.</text>
</comment>
<accession>A0ABP0QFC1</accession>